<evidence type="ECO:0000256" key="1">
    <source>
        <dbReference type="SAM" id="Phobius"/>
    </source>
</evidence>
<sequence>MYYVVNQQKDTLTFYFPDGTSDFLIEKLHRMSRPNLTKLIEPFSLGEHIEDAMAFKQEFSVYEADDLQIVSKPELIELLQIGAKEVNQERDRREDTLTMTMGLVLAGPLLFFLDMVIFESFGLNVLLSEIGAGAVVVFLFVAWIVVAWTTWGTKLEAKFEDVISRRKF</sequence>
<accession>A0ABT6D0Z7</accession>
<reference evidence="2" key="1">
    <citation type="submission" date="2023-03" db="EMBL/GenBank/DDBJ databases">
        <title>Comparative genomics of Weissella fermenti BK2, and weissella type species.</title>
        <authorList>
            <person name="Lee J.K."/>
            <person name="Baek J.H."/>
            <person name="Kim J.M."/>
            <person name="Choi D.G."/>
            <person name="Jeon C.O."/>
        </authorList>
    </citation>
    <scope>NUCLEOTIDE SEQUENCE</scope>
    <source>
        <strain evidence="2">BK2</strain>
    </source>
</reference>
<organism evidence="2 3">
    <name type="scientific">Weissella fermenti</name>
    <dbReference type="NCBI Taxonomy" id="2987699"/>
    <lineage>
        <taxon>Bacteria</taxon>
        <taxon>Bacillati</taxon>
        <taxon>Bacillota</taxon>
        <taxon>Bacilli</taxon>
        <taxon>Lactobacillales</taxon>
        <taxon>Lactobacillaceae</taxon>
        <taxon>Weissella</taxon>
    </lineage>
</organism>
<name>A0ABT6D0Z7_9LACO</name>
<keyword evidence="1" id="KW-1133">Transmembrane helix</keyword>
<dbReference type="Proteomes" id="UP001146336">
    <property type="component" value="Unassembled WGS sequence"/>
</dbReference>
<comment type="caution">
    <text evidence="2">The sequence shown here is derived from an EMBL/GenBank/DDBJ whole genome shotgun (WGS) entry which is preliminary data.</text>
</comment>
<gene>
    <name evidence="2" type="ORF">OIT47_002340</name>
</gene>
<evidence type="ECO:0000313" key="3">
    <source>
        <dbReference type="Proteomes" id="UP001146336"/>
    </source>
</evidence>
<proteinExistence type="predicted"/>
<keyword evidence="1" id="KW-0472">Membrane</keyword>
<protein>
    <submittedName>
        <fullName evidence="2">Uncharacterized protein</fullName>
    </submittedName>
</protein>
<evidence type="ECO:0000313" key="2">
    <source>
        <dbReference type="EMBL" id="MDF9299151.1"/>
    </source>
</evidence>
<dbReference type="EMBL" id="JAOZFC020000001">
    <property type="protein sequence ID" value="MDF9299151.1"/>
    <property type="molecule type" value="Genomic_DNA"/>
</dbReference>
<keyword evidence="3" id="KW-1185">Reference proteome</keyword>
<dbReference type="RefSeq" id="WP_199404307.1">
    <property type="nucleotide sequence ID" value="NZ_JAOZFC020000001.1"/>
</dbReference>
<feature type="transmembrane region" description="Helical" evidence="1">
    <location>
        <begin position="97"/>
        <end position="118"/>
    </location>
</feature>
<keyword evidence="1" id="KW-0812">Transmembrane</keyword>
<feature type="transmembrane region" description="Helical" evidence="1">
    <location>
        <begin position="130"/>
        <end position="151"/>
    </location>
</feature>